<dbReference type="Proteomes" id="UP000319004">
    <property type="component" value="Chromosome"/>
</dbReference>
<protein>
    <submittedName>
        <fullName evidence="2">Nitrogen regulatory protein P-II</fullName>
    </submittedName>
</protein>
<dbReference type="Pfam" id="PF00543">
    <property type="entry name" value="P-II"/>
    <property type="match status" value="1"/>
</dbReference>
<dbReference type="PROSITE" id="PS51343">
    <property type="entry name" value="PII_GLNB_DOM"/>
    <property type="match status" value="1"/>
</dbReference>
<dbReference type="RefSeq" id="WP_145391352.1">
    <property type="nucleotide sequence ID" value="NZ_CP037423.1"/>
</dbReference>
<sequence>MKLIIAIIQPTKLEAVKEALTQVDVHRLTVLDCQGFGRQKGQTGNYRGTEFSVNLLRKVQLQIAVNEEFVKPTIEAILTGGRSGDSGEIGDGKIFVLPMDDCIRIRTGETGNEAI</sequence>
<dbReference type="PANTHER" id="PTHR30115:SF18">
    <property type="entry name" value="NITROGEN REGULATORY PROTEIN P-II"/>
    <property type="match status" value="1"/>
</dbReference>
<dbReference type="InterPro" id="IPR002187">
    <property type="entry name" value="N-reg_PII"/>
</dbReference>
<dbReference type="InterPro" id="IPR017918">
    <property type="entry name" value="N-reg_PII_CS"/>
</dbReference>
<dbReference type="EMBL" id="CP037423">
    <property type="protein sequence ID" value="QDV47242.1"/>
    <property type="molecule type" value="Genomic_DNA"/>
</dbReference>
<dbReference type="OrthoDB" id="9802729at2"/>
<name>A0A518I2A2_9BACT</name>
<dbReference type="InterPro" id="IPR011322">
    <property type="entry name" value="N-reg_PII-like_a/b"/>
</dbReference>
<dbReference type="PRINTS" id="PR00340">
    <property type="entry name" value="PIIGLNB"/>
</dbReference>
<dbReference type="PANTHER" id="PTHR30115">
    <property type="entry name" value="NITROGEN REGULATORY PROTEIN P-II"/>
    <property type="match status" value="1"/>
</dbReference>
<dbReference type="KEGG" id="snep:Enr13x_71510"/>
<dbReference type="SUPFAM" id="SSF54913">
    <property type="entry name" value="GlnB-like"/>
    <property type="match status" value="1"/>
</dbReference>
<accession>A0A518I2A2</accession>
<dbReference type="GO" id="GO:0006808">
    <property type="term" value="P:regulation of nitrogen utilization"/>
    <property type="evidence" value="ECO:0007669"/>
    <property type="project" value="InterPro"/>
</dbReference>
<dbReference type="Gene3D" id="3.30.70.120">
    <property type="match status" value="1"/>
</dbReference>
<comment type="similarity">
    <text evidence="1">Belongs to the P(II) protein family.</text>
</comment>
<dbReference type="SMART" id="SM00938">
    <property type="entry name" value="P-II"/>
    <property type="match status" value="1"/>
</dbReference>
<evidence type="ECO:0000313" key="2">
    <source>
        <dbReference type="EMBL" id="QDV47242.1"/>
    </source>
</evidence>
<evidence type="ECO:0000256" key="1">
    <source>
        <dbReference type="RuleBase" id="RU003936"/>
    </source>
</evidence>
<dbReference type="GO" id="GO:0005524">
    <property type="term" value="F:ATP binding"/>
    <property type="evidence" value="ECO:0007669"/>
    <property type="project" value="TreeGrafter"/>
</dbReference>
<reference evidence="2 3" key="1">
    <citation type="submission" date="2019-03" db="EMBL/GenBank/DDBJ databases">
        <title>Deep-cultivation of Planctomycetes and their phenomic and genomic characterization uncovers novel biology.</title>
        <authorList>
            <person name="Wiegand S."/>
            <person name="Jogler M."/>
            <person name="Boedeker C."/>
            <person name="Pinto D."/>
            <person name="Vollmers J."/>
            <person name="Rivas-Marin E."/>
            <person name="Kohn T."/>
            <person name="Peeters S.H."/>
            <person name="Heuer A."/>
            <person name="Rast P."/>
            <person name="Oberbeckmann S."/>
            <person name="Bunk B."/>
            <person name="Jeske O."/>
            <person name="Meyerdierks A."/>
            <person name="Storesund J.E."/>
            <person name="Kallscheuer N."/>
            <person name="Luecker S."/>
            <person name="Lage O.M."/>
            <person name="Pohl T."/>
            <person name="Merkel B.J."/>
            <person name="Hornburger P."/>
            <person name="Mueller R.-W."/>
            <person name="Bruemmer F."/>
            <person name="Labrenz M."/>
            <person name="Spormann A.M."/>
            <person name="Op den Camp H."/>
            <person name="Overmann J."/>
            <person name="Amann R."/>
            <person name="Jetten M.S.M."/>
            <person name="Mascher T."/>
            <person name="Medema M.H."/>
            <person name="Devos D.P."/>
            <person name="Kaster A.-K."/>
            <person name="Ovreas L."/>
            <person name="Rohde M."/>
            <person name="Galperin M.Y."/>
            <person name="Jogler C."/>
        </authorList>
    </citation>
    <scope>NUCLEOTIDE SEQUENCE [LARGE SCALE GENOMIC DNA]</scope>
    <source>
        <strain evidence="2 3">Enr13</strain>
    </source>
</reference>
<keyword evidence="3" id="KW-1185">Reference proteome</keyword>
<dbReference type="GO" id="GO:0005829">
    <property type="term" value="C:cytosol"/>
    <property type="evidence" value="ECO:0007669"/>
    <property type="project" value="TreeGrafter"/>
</dbReference>
<dbReference type="PROSITE" id="PS00638">
    <property type="entry name" value="PII_GLNB_CTER"/>
    <property type="match status" value="1"/>
</dbReference>
<gene>
    <name evidence="2" type="primary">glnB_4</name>
    <name evidence="2" type="ORF">Enr13x_71510</name>
</gene>
<dbReference type="GO" id="GO:0030234">
    <property type="term" value="F:enzyme regulator activity"/>
    <property type="evidence" value="ECO:0007669"/>
    <property type="project" value="InterPro"/>
</dbReference>
<evidence type="ECO:0000313" key="3">
    <source>
        <dbReference type="Proteomes" id="UP000319004"/>
    </source>
</evidence>
<organism evidence="2 3">
    <name type="scientific">Stieleria neptunia</name>
    <dbReference type="NCBI Taxonomy" id="2527979"/>
    <lineage>
        <taxon>Bacteria</taxon>
        <taxon>Pseudomonadati</taxon>
        <taxon>Planctomycetota</taxon>
        <taxon>Planctomycetia</taxon>
        <taxon>Pirellulales</taxon>
        <taxon>Pirellulaceae</taxon>
        <taxon>Stieleria</taxon>
    </lineage>
</organism>
<dbReference type="InterPro" id="IPR015867">
    <property type="entry name" value="N-reg_PII/ATP_PRibTrfase_C"/>
</dbReference>
<proteinExistence type="inferred from homology"/>
<dbReference type="AlphaFoldDB" id="A0A518I2A2"/>